<dbReference type="EMBL" id="CP076135">
    <property type="protein sequence ID" value="QWG18808.1"/>
    <property type="molecule type" value="Genomic_DNA"/>
</dbReference>
<name>A0A975RTB4_9BRAD</name>
<gene>
    <name evidence="2" type="ORF">KMZ68_02635</name>
</gene>
<evidence type="ECO:0000256" key="1">
    <source>
        <dbReference type="SAM" id="MobiDB-lite"/>
    </source>
</evidence>
<reference evidence="2" key="1">
    <citation type="submission" date="2021-06" db="EMBL/GenBank/DDBJ databases">
        <title>Bradyrhizobium sp. S2-11-2 Genome sequencing.</title>
        <authorList>
            <person name="Jin L."/>
        </authorList>
    </citation>
    <scope>NUCLEOTIDE SEQUENCE</scope>
    <source>
        <strain evidence="2">S2-11-2</strain>
    </source>
</reference>
<evidence type="ECO:0000313" key="2">
    <source>
        <dbReference type="EMBL" id="QWG18808.1"/>
    </source>
</evidence>
<organism evidence="2 3">
    <name type="scientific">Bradyrhizobium sediminis</name>
    <dbReference type="NCBI Taxonomy" id="2840469"/>
    <lineage>
        <taxon>Bacteria</taxon>
        <taxon>Pseudomonadati</taxon>
        <taxon>Pseudomonadota</taxon>
        <taxon>Alphaproteobacteria</taxon>
        <taxon>Hyphomicrobiales</taxon>
        <taxon>Nitrobacteraceae</taxon>
        <taxon>Bradyrhizobium</taxon>
    </lineage>
</organism>
<sequence>MAEQYIIRERHKSGFSVLSNKIWDDNNLSVEAKGTLGYLLSRPPNWRVHLTQVARKLRVGRDRLYRIINECIKAGYIVRRQVREHGAFKPVTYYVRDVASSPSAGLPDAARPDAAHPDTANQGALVRNENSTKTDSKQVTASNKGAAEDHKPSPRAVRTAGLGKEEIPRTERPEVTQTRLAHRLGRGDVAFGWTMLGMIGEAQLNYWTGRERNGDLSDSEIARMRRSLTDAMQAVELSRAAGTRTSA</sequence>
<dbReference type="Proteomes" id="UP000680805">
    <property type="component" value="Chromosome"/>
</dbReference>
<dbReference type="RefSeq" id="WP_215614362.1">
    <property type="nucleotide sequence ID" value="NZ_CP076135.1"/>
</dbReference>
<dbReference type="KEGG" id="bsei:KMZ68_02635"/>
<protein>
    <submittedName>
        <fullName evidence="2">Helix-turn-helix domain-containing protein</fullName>
    </submittedName>
</protein>
<feature type="region of interest" description="Disordered" evidence="1">
    <location>
        <begin position="102"/>
        <end position="175"/>
    </location>
</feature>
<feature type="compositionally biased region" description="Basic and acidic residues" evidence="1">
    <location>
        <begin position="163"/>
        <end position="174"/>
    </location>
</feature>
<evidence type="ECO:0000313" key="3">
    <source>
        <dbReference type="Proteomes" id="UP000680805"/>
    </source>
</evidence>
<proteinExistence type="predicted"/>
<accession>A0A975RTB4</accession>
<dbReference type="AlphaFoldDB" id="A0A975RTB4"/>